<proteinExistence type="predicted"/>
<sequence>MATIIPTNMLTTSATGSGSPGSNKFTTTSLCTILSTLCLLTAFFDIYLLDMARILFVSSLATADIDVNDLSVVALKSFGCRKRQMLTMIPASSGPNAGCAGKTATATSKAIDFSADGNIQAAGKTDIRQAARQGSRHAVPGVLELPSGGYQCAVMSTYSLAFTCADLTLLSSFPLIADGSEKTGFSESALSMFLSGLGLRLREYRVGGLGRGTLPFSALLIIINVMYLD</sequence>
<keyword evidence="1" id="KW-0812">Transmembrane</keyword>
<feature type="transmembrane region" description="Helical" evidence="1">
    <location>
        <begin position="27"/>
        <end position="49"/>
    </location>
</feature>
<feature type="transmembrane region" description="Helical" evidence="1">
    <location>
        <begin position="209"/>
        <end position="228"/>
    </location>
</feature>
<accession>A0A6A5X2J9</accession>
<reference evidence="2" key="1">
    <citation type="journal article" date="2020" name="Stud. Mycol.">
        <title>101 Dothideomycetes genomes: a test case for predicting lifestyles and emergence of pathogens.</title>
        <authorList>
            <person name="Haridas S."/>
            <person name="Albert R."/>
            <person name="Binder M."/>
            <person name="Bloem J."/>
            <person name="Labutti K."/>
            <person name="Salamov A."/>
            <person name="Andreopoulos B."/>
            <person name="Baker S."/>
            <person name="Barry K."/>
            <person name="Bills G."/>
            <person name="Bluhm B."/>
            <person name="Cannon C."/>
            <person name="Castanera R."/>
            <person name="Culley D."/>
            <person name="Daum C."/>
            <person name="Ezra D."/>
            <person name="Gonzalez J."/>
            <person name="Henrissat B."/>
            <person name="Kuo A."/>
            <person name="Liang C."/>
            <person name="Lipzen A."/>
            <person name="Lutzoni F."/>
            <person name="Magnuson J."/>
            <person name="Mondo S."/>
            <person name="Nolan M."/>
            <person name="Ohm R."/>
            <person name="Pangilinan J."/>
            <person name="Park H.-J."/>
            <person name="Ramirez L."/>
            <person name="Alfaro M."/>
            <person name="Sun H."/>
            <person name="Tritt A."/>
            <person name="Yoshinaga Y."/>
            <person name="Zwiers L.-H."/>
            <person name="Turgeon B."/>
            <person name="Goodwin S."/>
            <person name="Spatafora J."/>
            <person name="Crous P."/>
            <person name="Grigoriev I."/>
        </authorList>
    </citation>
    <scope>NUCLEOTIDE SEQUENCE</scope>
    <source>
        <strain evidence="2">CBS 123094</strain>
    </source>
</reference>
<organism evidence="2 3">
    <name type="scientific">Amniculicola lignicola CBS 123094</name>
    <dbReference type="NCBI Taxonomy" id="1392246"/>
    <lineage>
        <taxon>Eukaryota</taxon>
        <taxon>Fungi</taxon>
        <taxon>Dikarya</taxon>
        <taxon>Ascomycota</taxon>
        <taxon>Pezizomycotina</taxon>
        <taxon>Dothideomycetes</taxon>
        <taxon>Pleosporomycetidae</taxon>
        <taxon>Pleosporales</taxon>
        <taxon>Amniculicolaceae</taxon>
        <taxon>Amniculicola</taxon>
    </lineage>
</organism>
<protein>
    <submittedName>
        <fullName evidence="2">Uncharacterized protein</fullName>
    </submittedName>
</protein>
<dbReference type="AlphaFoldDB" id="A0A6A5X2J9"/>
<dbReference type="EMBL" id="ML977562">
    <property type="protein sequence ID" value="KAF2005606.1"/>
    <property type="molecule type" value="Genomic_DNA"/>
</dbReference>
<evidence type="ECO:0000256" key="1">
    <source>
        <dbReference type="SAM" id="Phobius"/>
    </source>
</evidence>
<gene>
    <name evidence="2" type="ORF">P154DRAFT_570897</name>
</gene>
<evidence type="ECO:0000313" key="3">
    <source>
        <dbReference type="Proteomes" id="UP000799779"/>
    </source>
</evidence>
<keyword evidence="1" id="KW-0472">Membrane</keyword>
<name>A0A6A5X2J9_9PLEO</name>
<dbReference type="Proteomes" id="UP000799779">
    <property type="component" value="Unassembled WGS sequence"/>
</dbReference>
<keyword evidence="1" id="KW-1133">Transmembrane helix</keyword>
<evidence type="ECO:0000313" key="2">
    <source>
        <dbReference type="EMBL" id="KAF2005606.1"/>
    </source>
</evidence>
<keyword evidence="3" id="KW-1185">Reference proteome</keyword>